<dbReference type="Proteomes" id="UP001071478">
    <property type="component" value="Unassembled WGS sequence"/>
</dbReference>
<accession>A0A9Q4CBQ6</accession>
<dbReference type="RefSeq" id="WP_200250639.1">
    <property type="nucleotide sequence ID" value="NZ_JAENIQ020000005.1"/>
</dbReference>
<name>A0A9Q4CBQ6_9CORY</name>
<dbReference type="EMBL" id="JAPMKU010000005">
    <property type="protein sequence ID" value="MCX7469238.1"/>
    <property type="molecule type" value="Genomic_DNA"/>
</dbReference>
<dbReference type="GO" id="GO:0043138">
    <property type="term" value="F:3'-5' DNA helicase activity"/>
    <property type="evidence" value="ECO:0007669"/>
    <property type="project" value="UniProtKB-EC"/>
</dbReference>
<evidence type="ECO:0000256" key="3">
    <source>
        <dbReference type="ARBA" id="ARBA00022806"/>
    </source>
</evidence>
<dbReference type="SUPFAM" id="SSF52540">
    <property type="entry name" value="P-loop containing nucleoside triphosphate hydrolases"/>
    <property type="match status" value="1"/>
</dbReference>
<keyword evidence="3 9" id="KW-0347">Helicase</keyword>
<dbReference type="InterPro" id="IPR014016">
    <property type="entry name" value="UvrD-like_ATP-bd"/>
</dbReference>
<dbReference type="PROSITE" id="PS51198">
    <property type="entry name" value="UVRD_HELICASE_ATP_BIND"/>
    <property type="match status" value="1"/>
</dbReference>
<feature type="domain" description="UvrD-like helicase ATP-binding" evidence="11">
    <location>
        <begin position="268"/>
        <end position="614"/>
    </location>
</feature>
<organism evidence="12 13">
    <name type="scientific">Corynebacterium pygosceleis</name>
    <dbReference type="NCBI Taxonomy" id="2800406"/>
    <lineage>
        <taxon>Bacteria</taxon>
        <taxon>Bacillati</taxon>
        <taxon>Actinomycetota</taxon>
        <taxon>Actinomycetes</taxon>
        <taxon>Mycobacteriales</taxon>
        <taxon>Corynebacteriaceae</taxon>
        <taxon>Corynebacterium</taxon>
    </lineage>
</organism>
<dbReference type="GO" id="GO:0005524">
    <property type="term" value="F:ATP binding"/>
    <property type="evidence" value="ECO:0007669"/>
    <property type="project" value="UniProtKB-UniRule"/>
</dbReference>
<dbReference type="GO" id="GO:0016787">
    <property type="term" value="F:hydrolase activity"/>
    <property type="evidence" value="ECO:0007669"/>
    <property type="project" value="UniProtKB-UniRule"/>
</dbReference>
<keyword evidence="5" id="KW-0413">Isomerase</keyword>
<evidence type="ECO:0000256" key="9">
    <source>
        <dbReference type="PROSITE-ProRule" id="PRU00560"/>
    </source>
</evidence>
<dbReference type="InterPro" id="IPR000212">
    <property type="entry name" value="DNA_helicase_UvrD/REP"/>
</dbReference>
<keyword evidence="2 9" id="KW-0378">Hydrolase</keyword>
<feature type="binding site" evidence="9">
    <location>
        <begin position="289"/>
        <end position="296"/>
    </location>
    <ligand>
        <name>ATP</name>
        <dbReference type="ChEBI" id="CHEBI:30616"/>
    </ligand>
</feature>
<evidence type="ECO:0000256" key="10">
    <source>
        <dbReference type="SAM" id="MobiDB-lite"/>
    </source>
</evidence>
<comment type="caution">
    <text evidence="12">The sequence shown here is derived from an EMBL/GenBank/DDBJ whole genome shotgun (WGS) entry which is preliminary data.</text>
</comment>
<dbReference type="EC" id="5.6.2.4" evidence="7"/>
<comment type="catalytic activity">
    <reaction evidence="6">
        <text>Couples ATP hydrolysis with the unwinding of duplex DNA by translocating in the 3'-5' direction.</text>
        <dbReference type="EC" id="5.6.2.4"/>
    </reaction>
</comment>
<evidence type="ECO:0000256" key="1">
    <source>
        <dbReference type="ARBA" id="ARBA00022741"/>
    </source>
</evidence>
<dbReference type="GO" id="GO:0003677">
    <property type="term" value="F:DNA binding"/>
    <property type="evidence" value="ECO:0007669"/>
    <property type="project" value="InterPro"/>
</dbReference>
<comment type="catalytic activity">
    <reaction evidence="8">
        <text>ATP + H2O = ADP + phosphate + H(+)</text>
        <dbReference type="Rhea" id="RHEA:13065"/>
        <dbReference type="ChEBI" id="CHEBI:15377"/>
        <dbReference type="ChEBI" id="CHEBI:15378"/>
        <dbReference type="ChEBI" id="CHEBI:30616"/>
        <dbReference type="ChEBI" id="CHEBI:43474"/>
        <dbReference type="ChEBI" id="CHEBI:456216"/>
        <dbReference type="EC" id="5.6.2.4"/>
    </reaction>
</comment>
<evidence type="ECO:0000256" key="8">
    <source>
        <dbReference type="ARBA" id="ARBA00048988"/>
    </source>
</evidence>
<dbReference type="Pfam" id="PF13361">
    <property type="entry name" value="UvrD_C"/>
    <property type="match status" value="1"/>
</dbReference>
<dbReference type="CDD" id="cd18807">
    <property type="entry name" value="SF1_C_UvrD"/>
    <property type="match status" value="1"/>
</dbReference>
<dbReference type="PANTHER" id="PTHR11070:SF45">
    <property type="entry name" value="DNA 3'-5' HELICASE"/>
    <property type="match status" value="1"/>
</dbReference>
<evidence type="ECO:0000313" key="12">
    <source>
        <dbReference type="EMBL" id="MCX7469238.1"/>
    </source>
</evidence>
<evidence type="ECO:0000256" key="6">
    <source>
        <dbReference type="ARBA" id="ARBA00034617"/>
    </source>
</evidence>
<proteinExistence type="predicted"/>
<dbReference type="InterPro" id="IPR027417">
    <property type="entry name" value="P-loop_NTPase"/>
</dbReference>
<dbReference type="PANTHER" id="PTHR11070">
    <property type="entry name" value="UVRD / RECB / PCRA DNA HELICASE FAMILY MEMBER"/>
    <property type="match status" value="1"/>
</dbReference>
<dbReference type="InterPro" id="IPR014017">
    <property type="entry name" value="DNA_helicase_UvrD-like_C"/>
</dbReference>
<sequence>MPTITMTAGARPDTTAEQRKLEQLLGSLIQGASRPMPVEASADPRIRVLESADHSQAVILFEIAGESDDSDTAYIVCGVHAPEEALAAARDSVLHINPVNGVAEVLHETRITASAAPAPSPATDTQPAAKRSAAETGPHRYSGARIAADGHTPESLYRELGLNRKLSEQVLATTTSMMFLRSLDKAPAWQSAAFRELASGYSVDEVREDLRLQSAEDRTPDPTASEQEKVLAAINQPAAQLEFTYIGDTVDALRDVIESGDFGRWKVFLHPQQRNLATRWLSGSGRVFGGAGTGKTVVAVHRAVNIHKGLLTGRKSGKTGTRILLTTYTRGLAASLRSMVTALDPGALAEDPGDEGIVVTGIDSLARSIVADASPRARAEATENVLGRSLLVAPRCVSAQKEAEELEAAVSATGVTLPGTKGHGAFLRQELTDVVLPGRITSKRDYLRVPRTGRGVALNRAERIAVWTVLDSYLASCAQSAKVGWETMAAIAAAVLDERAVDGDPSSRLADHVIIDEAQDFHAGHWLLIRALVARGANDIFISEDAHQRIYGNPMVLSRFGINTRGKASAGLRLNYRTTAENLDFAVNILTGEHFVNSEGDRDTVTGYHSERSGPEPVIRKCRSFAHEMDTAAEAIRQWRETEGPTRAVRIAVLTRTRNDAGRIVDALARRDIEAKFCKEANEVDERVVSVMTMHGAKGLEFTHVIIAGVSQDQIPQMYSFARLDDEAREEAMRRERSLLYVAASRARDELLVTTSGAPSEFLQARIRS</sequence>
<feature type="region of interest" description="Disordered" evidence="10">
    <location>
        <begin position="113"/>
        <end position="148"/>
    </location>
</feature>
<evidence type="ECO:0000256" key="2">
    <source>
        <dbReference type="ARBA" id="ARBA00022801"/>
    </source>
</evidence>
<reference evidence="12" key="1">
    <citation type="submission" date="2022-11" db="EMBL/GenBank/DDBJ databases">
        <title>Corynebacterium sp. isolated from Penguins.</title>
        <authorList>
            <person name="Sedlar K."/>
            <person name="Svec P."/>
        </authorList>
    </citation>
    <scope>NUCLEOTIDE SEQUENCE</scope>
    <source>
        <strain evidence="12">P7374</strain>
    </source>
</reference>
<keyword evidence="4 9" id="KW-0067">ATP-binding</keyword>
<evidence type="ECO:0000256" key="7">
    <source>
        <dbReference type="ARBA" id="ARBA00034808"/>
    </source>
</evidence>
<gene>
    <name evidence="12" type="ORF">OS129_10180</name>
</gene>
<dbReference type="Pfam" id="PF00580">
    <property type="entry name" value="UvrD-helicase"/>
    <property type="match status" value="1"/>
</dbReference>
<evidence type="ECO:0000259" key="11">
    <source>
        <dbReference type="PROSITE" id="PS51198"/>
    </source>
</evidence>
<dbReference type="Gene3D" id="3.40.50.300">
    <property type="entry name" value="P-loop containing nucleotide triphosphate hydrolases"/>
    <property type="match status" value="2"/>
</dbReference>
<evidence type="ECO:0000256" key="4">
    <source>
        <dbReference type="ARBA" id="ARBA00022840"/>
    </source>
</evidence>
<dbReference type="AlphaFoldDB" id="A0A9Q4CBQ6"/>
<feature type="compositionally biased region" description="Low complexity" evidence="10">
    <location>
        <begin position="113"/>
        <end position="129"/>
    </location>
</feature>
<dbReference type="GO" id="GO:0000725">
    <property type="term" value="P:recombinational repair"/>
    <property type="evidence" value="ECO:0007669"/>
    <property type="project" value="TreeGrafter"/>
</dbReference>
<keyword evidence="1 9" id="KW-0547">Nucleotide-binding</keyword>
<dbReference type="GO" id="GO:0005829">
    <property type="term" value="C:cytosol"/>
    <property type="evidence" value="ECO:0007669"/>
    <property type="project" value="TreeGrafter"/>
</dbReference>
<evidence type="ECO:0000313" key="13">
    <source>
        <dbReference type="Proteomes" id="UP001071478"/>
    </source>
</evidence>
<protein>
    <recommendedName>
        <fullName evidence="7">DNA 3'-5' helicase</fullName>
        <ecNumber evidence="7">5.6.2.4</ecNumber>
    </recommendedName>
</protein>
<evidence type="ECO:0000256" key="5">
    <source>
        <dbReference type="ARBA" id="ARBA00023235"/>
    </source>
</evidence>